<reference evidence="3" key="1">
    <citation type="submission" date="2016-11" db="EMBL/GenBank/DDBJ databases">
        <authorList>
            <person name="Varghese N."/>
            <person name="Submissions S."/>
        </authorList>
    </citation>
    <scope>NUCLEOTIDE SEQUENCE [LARGE SCALE GENOMIC DNA]</scope>
    <source>
        <strain evidence="3">DSM 45627</strain>
    </source>
</reference>
<name>A0A1M5TWA5_9ACTN</name>
<protein>
    <submittedName>
        <fullName evidence="2">Uncharacterized protein</fullName>
    </submittedName>
</protein>
<evidence type="ECO:0000313" key="3">
    <source>
        <dbReference type="Proteomes" id="UP000186132"/>
    </source>
</evidence>
<dbReference type="STRING" id="1206085.SAMN05443575_4057"/>
<accession>A0A1M5TWA5</accession>
<keyword evidence="3" id="KW-1185">Reference proteome</keyword>
<dbReference type="Proteomes" id="UP000186132">
    <property type="component" value="Unassembled WGS sequence"/>
</dbReference>
<feature type="region of interest" description="Disordered" evidence="1">
    <location>
        <begin position="36"/>
        <end position="71"/>
    </location>
</feature>
<feature type="compositionally biased region" description="Basic residues" evidence="1">
    <location>
        <begin position="38"/>
        <end position="52"/>
    </location>
</feature>
<evidence type="ECO:0000256" key="1">
    <source>
        <dbReference type="SAM" id="MobiDB-lite"/>
    </source>
</evidence>
<organism evidence="2 3">
    <name type="scientific">Jatrophihabitans endophyticus</name>
    <dbReference type="NCBI Taxonomy" id="1206085"/>
    <lineage>
        <taxon>Bacteria</taxon>
        <taxon>Bacillati</taxon>
        <taxon>Actinomycetota</taxon>
        <taxon>Actinomycetes</taxon>
        <taxon>Jatrophihabitantales</taxon>
        <taxon>Jatrophihabitantaceae</taxon>
        <taxon>Jatrophihabitans</taxon>
    </lineage>
</organism>
<evidence type="ECO:0000313" key="2">
    <source>
        <dbReference type="EMBL" id="SHH55009.1"/>
    </source>
</evidence>
<sequence>MLGLVIVVAATAAAMALLVRYSDHVFESNRTRVVRERPARRRPLRRPLRRHAPSPGPDPVVWRTLVGAGRD</sequence>
<proteinExistence type="predicted"/>
<dbReference type="EMBL" id="FQVU01000007">
    <property type="protein sequence ID" value="SHH55009.1"/>
    <property type="molecule type" value="Genomic_DNA"/>
</dbReference>
<dbReference type="AlphaFoldDB" id="A0A1M5TWA5"/>
<gene>
    <name evidence="2" type="ORF">SAMN05443575_4057</name>
</gene>